<dbReference type="STRING" id="511995.CFPG_666"/>
<reference evidence="4" key="1">
    <citation type="journal article" date="2008" name="Science">
        <title>Genome of an endosymbiont coupling N2 fixation to cellulolysis within RT protist cells in termite gut.</title>
        <authorList>
            <person name="Hongoh Y."/>
            <person name="Sharma V.K."/>
            <person name="Prakash T."/>
            <person name="Noda S."/>
            <person name="Toh H."/>
            <person name="Taylor T.D."/>
            <person name="Kudo T."/>
            <person name="Sakaki Y."/>
            <person name="Toyoda A."/>
            <person name="Hattori M."/>
            <person name="Ohkuma M."/>
        </authorList>
    </citation>
    <scope>NUCLEOTIDE SEQUENCE [LARGE SCALE GENOMIC DNA]</scope>
</reference>
<dbReference type="eggNOG" id="COG0179">
    <property type="taxonomic scope" value="Bacteria"/>
</dbReference>
<dbReference type="SUPFAM" id="SSF56529">
    <property type="entry name" value="FAH"/>
    <property type="match status" value="1"/>
</dbReference>
<dbReference type="Gene3D" id="3.90.850.10">
    <property type="entry name" value="Fumarylacetoacetase-like, C-terminal domain"/>
    <property type="match status" value="1"/>
</dbReference>
<dbReference type="RefSeq" id="WP_012573689.1">
    <property type="nucleotide sequence ID" value="NC_011565.1"/>
</dbReference>
<dbReference type="InterPro" id="IPR011234">
    <property type="entry name" value="Fumarylacetoacetase-like_C"/>
</dbReference>
<dbReference type="AlphaFoldDB" id="B6YRV7"/>
<dbReference type="Proteomes" id="UP000000723">
    <property type="component" value="Chromosome"/>
</dbReference>
<dbReference type="HOGENOM" id="CLU_028458_5_2_10"/>
<dbReference type="InterPro" id="IPR036663">
    <property type="entry name" value="Fumarylacetoacetase_C_sf"/>
</dbReference>
<proteinExistence type="predicted"/>
<organism evidence="3 4">
    <name type="scientific">Azobacteroides pseudotrichonymphae genomovar. CFP2</name>
    <dbReference type="NCBI Taxonomy" id="511995"/>
    <lineage>
        <taxon>Bacteria</taxon>
        <taxon>Pseudomonadati</taxon>
        <taxon>Bacteroidota</taxon>
        <taxon>Bacteroidia</taxon>
        <taxon>Bacteroidales</taxon>
        <taxon>Candidatus Azobacteroides</taxon>
    </lineage>
</organism>
<name>B6YRV7_AZOPC</name>
<keyword evidence="3" id="KW-0413">Isomerase</keyword>
<dbReference type="Pfam" id="PF01557">
    <property type="entry name" value="FAA_hydrolase"/>
    <property type="match status" value="1"/>
</dbReference>
<evidence type="ECO:0000259" key="2">
    <source>
        <dbReference type="Pfam" id="PF01557"/>
    </source>
</evidence>
<keyword evidence="1" id="KW-0479">Metal-binding</keyword>
<protein>
    <submittedName>
        <fullName evidence="3">2-hydroxyhepta-2,4-diene-1,7-dioate isomerase</fullName>
    </submittedName>
</protein>
<dbReference type="OrthoDB" id="9805307at2"/>
<dbReference type="GO" id="GO:0016853">
    <property type="term" value="F:isomerase activity"/>
    <property type="evidence" value="ECO:0007669"/>
    <property type="project" value="UniProtKB-KW"/>
</dbReference>
<sequence length="206" mass="23754">MKIICVALNYTSHNDEIHKDKLTIKEPIIFMKSDISLLKDGNPFYIPNFSSEIQYETEIVIRIDRLGKNIARRFSHRYFKDVTIGIDITARDLQQRFRESGLPWELCKSFDNSAVVGTFIKIEELKCNINQLPFHLNINNNTVQKGNTSNMIFKVDEIIEYVSQFITLKIGDLIFTGTPVGTGNLNINDHLQGYIGDKMLLDFYVK</sequence>
<dbReference type="GO" id="GO:0018773">
    <property type="term" value="F:acetylpyruvate hydrolase activity"/>
    <property type="evidence" value="ECO:0007669"/>
    <property type="project" value="TreeGrafter"/>
</dbReference>
<dbReference type="EMBL" id="AP010656">
    <property type="protein sequence ID" value="BAG83929.1"/>
    <property type="molecule type" value="Genomic_DNA"/>
</dbReference>
<dbReference type="PANTHER" id="PTHR11820">
    <property type="entry name" value="ACYLPYRUVASE"/>
    <property type="match status" value="1"/>
</dbReference>
<dbReference type="PANTHER" id="PTHR11820:SF7">
    <property type="entry name" value="ACYLPYRUVASE FAHD1, MITOCHONDRIAL"/>
    <property type="match status" value="1"/>
</dbReference>
<feature type="domain" description="Fumarylacetoacetase-like C-terminal" evidence="2">
    <location>
        <begin position="2"/>
        <end position="183"/>
    </location>
</feature>
<gene>
    <name evidence="3" type="ordered locus">CFPG_666</name>
</gene>
<accession>B6YRV7</accession>
<evidence type="ECO:0000313" key="4">
    <source>
        <dbReference type="Proteomes" id="UP000000723"/>
    </source>
</evidence>
<evidence type="ECO:0000256" key="1">
    <source>
        <dbReference type="ARBA" id="ARBA00022723"/>
    </source>
</evidence>
<dbReference type="KEGG" id="aps:CFPG_666"/>
<dbReference type="GO" id="GO:0046872">
    <property type="term" value="F:metal ion binding"/>
    <property type="evidence" value="ECO:0007669"/>
    <property type="project" value="UniProtKB-KW"/>
</dbReference>
<keyword evidence="4" id="KW-1185">Reference proteome</keyword>
<evidence type="ECO:0000313" key="3">
    <source>
        <dbReference type="EMBL" id="BAG83929.1"/>
    </source>
</evidence>